<evidence type="ECO:0000256" key="5">
    <source>
        <dbReference type="ARBA" id="ARBA00023163"/>
    </source>
</evidence>
<protein>
    <submittedName>
        <fullName evidence="8">RNA polymerase sigma-70 factor, ECF subfamily</fullName>
    </submittedName>
</protein>
<dbReference type="Gene3D" id="1.10.10.10">
    <property type="entry name" value="Winged helix-like DNA-binding domain superfamily/Winged helix DNA-binding domain"/>
    <property type="match status" value="1"/>
</dbReference>
<dbReference type="GO" id="GO:0003677">
    <property type="term" value="F:DNA binding"/>
    <property type="evidence" value="ECO:0007669"/>
    <property type="project" value="UniProtKB-KW"/>
</dbReference>
<keyword evidence="4" id="KW-0238">DNA-binding</keyword>
<feature type="domain" description="RNA polymerase sigma factor 70 region 4 type 2" evidence="7">
    <location>
        <begin position="115"/>
        <end position="165"/>
    </location>
</feature>
<name>A0A285NRI2_9AQUI</name>
<dbReference type="InterPro" id="IPR013324">
    <property type="entry name" value="RNA_pol_sigma_r3/r4-like"/>
</dbReference>
<evidence type="ECO:0000313" key="9">
    <source>
        <dbReference type="Proteomes" id="UP000218627"/>
    </source>
</evidence>
<evidence type="ECO:0000256" key="2">
    <source>
        <dbReference type="ARBA" id="ARBA00023015"/>
    </source>
</evidence>
<dbReference type="InterPro" id="IPR039425">
    <property type="entry name" value="RNA_pol_sigma-70-like"/>
</dbReference>
<dbReference type="SUPFAM" id="SSF88659">
    <property type="entry name" value="Sigma3 and sigma4 domains of RNA polymerase sigma factors"/>
    <property type="match status" value="1"/>
</dbReference>
<keyword evidence="5" id="KW-0804">Transcription</keyword>
<dbReference type="InterPro" id="IPR014284">
    <property type="entry name" value="RNA_pol_sigma-70_dom"/>
</dbReference>
<dbReference type="AlphaFoldDB" id="A0A285NRI2"/>
<dbReference type="Gene3D" id="1.10.1740.10">
    <property type="match status" value="1"/>
</dbReference>
<reference evidence="9" key="1">
    <citation type="submission" date="2017-09" db="EMBL/GenBank/DDBJ databases">
        <authorList>
            <person name="Varghese N."/>
            <person name="Submissions S."/>
        </authorList>
    </citation>
    <scope>NUCLEOTIDE SEQUENCE [LARGE SCALE GENOMIC DNA]</scope>
    <source>
        <strain evidence="9">DSM 2913</strain>
    </source>
</reference>
<dbReference type="SUPFAM" id="SSF88946">
    <property type="entry name" value="Sigma2 domain of RNA polymerase sigma factors"/>
    <property type="match status" value="1"/>
</dbReference>
<evidence type="ECO:0000256" key="1">
    <source>
        <dbReference type="ARBA" id="ARBA00010641"/>
    </source>
</evidence>
<dbReference type="PANTHER" id="PTHR43133">
    <property type="entry name" value="RNA POLYMERASE ECF-TYPE SIGMA FACTO"/>
    <property type="match status" value="1"/>
</dbReference>
<dbReference type="Pfam" id="PF04542">
    <property type="entry name" value="Sigma70_r2"/>
    <property type="match status" value="1"/>
</dbReference>
<dbReference type="GO" id="GO:0006352">
    <property type="term" value="P:DNA-templated transcription initiation"/>
    <property type="evidence" value="ECO:0007669"/>
    <property type="project" value="InterPro"/>
</dbReference>
<dbReference type="InterPro" id="IPR007627">
    <property type="entry name" value="RNA_pol_sigma70_r2"/>
</dbReference>
<dbReference type="Pfam" id="PF08281">
    <property type="entry name" value="Sigma70_r4_2"/>
    <property type="match status" value="1"/>
</dbReference>
<dbReference type="OrthoDB" id="9785675at2"/>
<feature type="domain" description="RNA polymerase sigma-70 region 2" evidence="6">
    <location>
        <begin position="21"/>
        <end position="88"/>
    </location>
</feature>
<dbReference type="GO" id="GO:0016987">
    <property type="term" value="F:sigma factor activity"/>
    <property type="evidence" value="ECO:0007669"/>
    <property type="project" value="UniProtKB-KW"/>
</dbReference>
<dbReference type="RefSeq" id="WP_096600609.1">
    <property type="nucleotide sequence ID" value="NZ_OBEN01000001.1"/>
</dbReference>
<evidence type="ECO:0000313" key="8">
    <source>
        <dbReference type="EMBL" id="SNZ12122.1"/>
    </source>
</evidence>
<dbReference type="PANTHER" id="PTHR43133:SF8">
    <property type="entry name" value="RNA POLYMERASE SIGMA FACTOR HI_1459-RELATED"/>
    <property type="match status" value="1"/>
</dbReference>
<keyword evidence="3" id="KW-0731">Sigma factor</keyword>
<dbReference type="InterPro" id="IPR013325">
    <property type="entry name" value="RNA_pol_sigma_r2"/>
</dbReference>
<dbReference type="InterPro" id="IPR013249">
    <property type="entry name" value="RNA_pol_sigma70_r4_t2"/>
</dbReference>
<accession>A0A285NRI2</accession>
<evidence type="ECO:0000256" key="4">
    <source>
        <dbReference type="ARBA" id="ARBA00023125"/>
    </source>
</evidence>
<sequence>MSDTQLIKRIAKGDQEALRELINIYKARLFYYAYGILRDYEDAQEAVSETFFQVWRSAKNFRGDSKVSTWLFGITRNVMRNMLRKRTKEVKTVEIMEHDAVYENDPWEPEDVEVLKKALERLSPAHREVLHLAFYEELSYEEISQVLGVPVGTVKTRVFYAKKKLLELIKEIRDEELKKSF</sequence>
<keyword evidence="2" id="KW-0805">Transcription regulation</keyword>
<comment type="similarity">
    <text evidence="1">Belongs to the sigma-70 factor family. ECF subfamily.</text>
</comment>
<evidence type="ECO:0000259" key="7">
    <source>
        <dbReference type="Pfam" id="PF08281"/>
    </source>
</evidence>
<evidence type="ECO:0000256" key="3">
    <source>
        <dbReference type="ARBA" id="ARBA00023082"/>
    </source>
</evidence>
<organism evidence="8 9">
    <name type="scientific">Hydrogenobacter hydrogenophilus</name>
    <dbReference type="NCBI Taxonomy" id="35835"/>
    <lineage>
        <taxon>Bacteria</taxon>
        <taxon>Pseudomonadati</taxon>
        <taxon>Aquificota</taxon>
        <taxon>Aquificia</taxon>
        <taxon>Aquificales</taxon>
        <taxon>Aquificaceae</taxon>
        <taxon>Hydrogenobacter</taxon>
    </lineage>
</organism>
<dbReference type="EMBL" id="OBEN01000001">
    <property type="protein sequence ID" value="SNZ12122.1"/>
    <property type="molecule type" value="Genomic_DNA"/>
</dbReference>
<dbReference type="Proteomes" id="UP000218627">
    <property type="component" value="Unassembled WGS sequence"/>
</dbReference>
<keyword evidence="9" id="KW-1185">Reference proteome</keyword>
<evidence type="ECO:0000259" key="6">
    <source>
        <dbReference type="Pfam" id="PF04542"/>
    </source>
</evidence>
<gene>
    <name evidence="8" type="ORF">SAMN06265353_0439</name>
</gene>
<dbReference type="NCBIfam" id="TIGR02937">
    <property type="entry name" value="sigma70-ECF"/>
    <property type="match status" value="1"/>
</dbReference>
<dbReference type="CDD" id="cd06171">
    <property type="entry name" value="Sigma70_r4"/>
    <property type="match status" value="1"/>
</dbReference>
<proteinExistence type="inferred from homology"/>
<dbReference type="InterPro" id="IPR036388">
    <property type="entry name" value="WH-like_DNA-bd_sf"/>
</dbReference>